<name>A0A8S0ZF16_ARCPL</name>
<dbReference type="AlphaFoldDB" id="A0A8S0ZF16"/>
<evidence type="ECO:0000256" key="1">
    <source>
        <dbReference type="SAM" id="MobiDB-lite"/>
    </source>
</evidence>
<organism evidence="2 3">
    <name type="scientific">Arctia plantaginis</name>
    <name type="common">Wood tiger moth</name>
    <name type="synonym">Phalaena plantaginis</name>
    <dbReference type="NCBI Taxonomy" id="874455"/>
    <lineage>
        <taxon>Eukaryota</taxon>
        <taxon>Metazoa</taxon>
        <taxon>Ecdysozoa</taxon>
        <taxon>Arthropoda</taxon>
        <taxon>Hexapoda</taxon>
        <taxon>Insecta</taxon>
        <taxon>Pterygota</taxon>
        <taxon>Neoptera</taxon>
        <taxon>Endopterygota</taxon>
        <taxon>Lepidoptera</taxon>
        <taxon>Glossata</taxon>
        <taxon>Ditrysia</taxon>
        <taxon>Noctuoidea</taxon>
        <taxon>Erebidae</taxon>
        <taxon>Arctiinae</taxon>
        <taxon>Arctia</taxon>
    </lineage>
</organism>
<evidence type="ECO:0000313" key="2">
    <source>
        <dbReference type="EMBL" id="CAB3231370.1"/>
    </source>
</evidence>
<accession>A0A8S0ZF16</accession>
<proteinExistence type="predicted"/>
<sequence>MASVFSDIIVPHGSEMQMPRPVRKLPTSNMLESNARLQGSCINHQATVQKSSDGGSRTIEQQSFLSTERTTKRQKAWESEACPQEQPFVPGKITKLLRRRPSDRLRGDLGACLSHRSYLPLWFL</sequence>
<protein>
    <submittedName>
        <fullName evidence="2">Uncharacterized protein</fullName>
    </submittedName>
</protein>
<reference evidence="2 3" key="1">
    <citation type="submission" date="2020-04" db="EMBL/GenBank/DDBJ databases">
        <authorList>
            <person name="Wallbank WR R."/>
            <person name="Pardo Diaz C."/>
            <person name="Kozak K."/>
            <person name="Martin S."/>
            <person name="Jiggins C."/>
            <person name="Moest M."/>
            <person name="Warren A I."/>
            <person name="Byers J.R.P. K."/>
            <person name="Montejo-Kovacevich G."/>
            <person name="Yen C E."/>
        </authorList>
    </citation>
    <scope>NUCLEOTIDE SEQUENCE [LARGE SCALE GENOMIC DNA]</scope>
</reference>
<gene>
    <name evidence="2" type="ORF">APLA_LOCUS5147</name>
</gene>
<dbReference type="Proteomes" id="UP000494256">
    <property type="component" value="Unassembled WGS sequence"/>
</dbReference>
<evidence type="ECO:0000313" key="3">
    <source>
        <dbReference type="Proteomes" id="UP000494256"/>
    </source>
</evidence>
<comment type="caution">
    <text evidence="2">The sequence shown here is derived from an EMBL/GenBank/DDBJ whole genome shotgun (WGS) entry which is preliminary data.</text>
</comment>
<dbReference type="OrthoDB" id="302535at2759"/>
<dbReference type="EMBL" id="CADEBD010000288">
    <property type="protein sequence ID" value="CAB3231370.1"/>
    <property type="molecule type" value="Genomic_DNA"/>
</dbReference>
<feature type="region of interest" description="Disordered" evidence="1">
    <location>
        <begin position="47"/>
        <end position="67"/>
    </location>
</feature>